<evidence type="ECO:0000256" key="3">
    <source>
        <dbReference type="ARBA" id="ARBA00023163"/>
    </source>
</evidence>
<name>A0A0M7AKB1_9HYPH</name>
<evidence type="ECO:0000313" key="6">
    <source>
        <dbReference type="EMBL" id="CTQ64279.1"/>
    </source>
</evidence>
<keyword evidence="1" id="KW-0805">Transcription regulation</keyword>
<keyword evidence="7" id="KW-1185">Reference proteome</keyword>
<evidence type="ECO:0000313" key="7">
    <source>
        <dbReference type="Proteomes" id="UP000049983"/>
    </source>
</evidence>
<accession>A0A0M7AKB1</accession>
<dbReference type="GeneID" id="97667791"/>
<evidence type="ECO:0000256" key="4">
    <source>
        <dbReference type="PROSITE-ProRule" id="PRU00335"/>
    </source>
</evidence>
<dbReference type="GO" id="GO:0000976">
    <property type="term" value="F:transcription cis-regulatory region binding"/>
    <property type="evidence" value="ECO:0007669"/>
    <property type="project" value="TreeGrafter"/>
</dbReference>
<dbReference type="InterPro" id="IPR050109">
    <property type="entry name" value="HTH-type_TetR-like_transc_reg"/>
</dbReference>
<organism evidence="6 7">
    <name type="scientific">Roseibium album</name>
    <dbReference type="NCBI Taxonomy" id="311410"/>
    <lineage>
        <taxon>Bacteria</taxon>
        <taxon>Pseudomonadati</taxon>
        <taxon>Pseudomonadota</taxon>
        <taxon>Alphaproteobacteria</taxon>
        <taxon>Hyphomicrobiales</taxon>
        <taxon>Stappiaceae</taxon>
        <taxon>Roseibium</taxon>
    </lineage>
</organism>
<dbReference type="PROSITE" id="PS50977">
    <property type="entry name" value="HTH_TETR_2"/>
    <property type="match status" value="1"/>
</dbReference>
<evidence type="ECO:0000259" key="5">
    <source>
        <dbReference type="PROSITE" id="PS50977"/>
    </source>
</evidence>
<feature type="DNA-binding region" description="H-T-H motif" evidence="4">
    <location>
        <begin position="30"/>
        <end position="49"/>
    </location>
</feature>
<dbReference type="Proteomes" id="UP000049983">
    <property type="component" value="Unassembled WGS sequence"/>
</dbReference>
<dbReference type="PANTHER" id="PTHR30055">
    <property type="entry name" value="HTH-TYPE TRANSCRIPTIONAL REGULATOR RUTR"/>
    <property type="match status" value="1"/>
</dbReference>
<evidence type="ECO:0000256" key="1">
    <source>
        <dbReference type="ARBA" id="ARBA00023015"/>
    </source>
</evidence>
<keyword evidence="2 4" id="KW-0238">DNA-binding</keyword>
<sequence>MPQRLKSEVRERILLAAADIFAEHGYKDAKLAEVAGRSGTATSNIYKYFENKEVLFEAVVSPRLAATFLKLLRTRIRELGRIDHWPGADAKGSESANAFLNFCVDNRAVVLILLRGSKATRFAHVRSLVVNEMERLTDDFLRHQSDTPYPDAQLQFLTHKLFNRTVETIADILAEYEDPADIRHAFALFWRYQLAGLEALLKR</sequence>
<dbReference type="InterPro" id="IPR009057">
    <property type="entry name" value="Homeodomain-like_sf"/>
</dbReference>
<dbReference type="PANTHER" id="PTHR30055:SF234">
    <property type="entry name" value="HTH-TYPE TRANSCRIPTIONAL REGULATOR BETI"/>
    <property type="match status" value="1"/>
</dbReference>
<keyword evidence="3" id="KW-0804">Transcription</keyword>
<dbReference type="STRING" id="311410.LA5095_02957"/>
<reference evidence="7" key="1">
    <citation type="submission" date="2015-07" db="EMBL/GenBank/DDBJ databases">
        <authorList>
            <person name="Rodrigo-Torres Lidia"/>
            <person name="Arahal R.David."/>
        </authorList>
    </citation>
    <scope>NUCLEOTIDE SEQUENCE [LARGE SCALE GENOMIC DNA]</scope>
    <source>
        <strain evidence="7">CECT 5096</strain>
    </source>
</reference>
<dbReference type="EMBL" id="CXWC01000001">
    <property type="protein sequence ID" value="CTQ64279.1"/>
    <property type="molecule type" value="Genomic_DNA"/>
</dbReference>
<dbReference type="InterPro" id="IPR001647">
    <property type="entry name" value="HTH_TetR"/>
</dbReference>
<feature type="domain" description="HTH tetR-type" evidence="5">
    <location>
        <begin position="7"/>
        <end position="67"/>
    </location>
</feature>
<evidence type="ECO:0000256" key="2">
    <source>
        <dbReference type="ARBA" id="ARBA00023125"/>
    </source>
</evidence>
<dbReference type="RefSeq" id="WP_055116180.1">
    <property type="nucleotide sequence ID" value="NZ_CXWA01000003.1"/>
</dbReference>
<protein>
    <submittedName>
        <fullName evidence="6">HTH-type transcriptional regulator RutR</fullName>
    </submittedName>
</protein>
<dbReference type="GO" id="GO:0003700">
    <property type="term" value="F:DNA-binding transcription factor activity"/>
    <property type="evidence" value="ECO:0007669"/>
    <property type="project" value="TreeGrafter"/>
</dbReference>
<dbReference type="OrthoDB" id="9808189at2"/>
<dbReference type="AlphaFoldDB" id="A0A0M7AKB1"/>
<proteinExistence type="predicted"/>
<dbReference type="Pfam" id="PF00440">
    <property type="entry name" value="TetR_N"/>
    <property type="match status" value="1"/>
</dbReference>
<dbReference type="SUPFAM" id="SSF46689">
    <property type="entry name" value="Homeodomain-like"/>
    <property type="match status" value="1"/>
</dbReference>
<dbReference type="PRINTS" id="PR00455">
    <property type="entry name" value="HTHTETR"/>
</dbReference>
<gene>
    <name evidence="6" type="ORF">LA5096_00326</name>
</gene>
<dbReference type="Gene3D" id="1.10.357.10">
    <property type="entry name" value="Tetracycline Repressor, domain 2"/>
    <property type="match status" value="1"/>
</dbReference>